<accession>U4LDJ5</accession>
<proteinExistence type="predicted"/>
<name>U4LDJ5_PYROM</name>
<evidence type="ECO:0000313" key="1">
    <source>
        <dbReference type="EMBL" id="CCX12617.1"/>
    </source>
</evidence>
<dbReference type="AlphaFoldDB" id="U4LDJ5"/>
<keyword evidence="2" id="KW-1185">Reference proteome</keyword>
<organism evidence="1 2">
    <name type="scientific">Pyronema omphalodes (strain CBS 100304)</name>
    <name type="common">Pyronema confluens</name>
    <dbReference type="NCBI Taxonomy" id="1076935"/>
    <lineage>
        <taxon>Eukaryota</taxon>
        <taxon>Fungi</taxon>
        <taxon>Dikarya</taxon>
        <taxon>Ascomycota</taxon>
        <taxon>Pezizomycotina</taxon>
        <taxon>Pezizomycetes</taxon>
        <taxon>Pezizales</taxon>
        <taxon>Pyronemataceae</taxon>
        <taxon>Pyronema</taxon>
    </lineage>
</organism>
<reference evidence="1 2" key="1">
    <citation type="journal article" date="2013" name="PLoS Genet.">
        <title>The genome and development-dependent transcriptomes of Pyronema confluens: a window into fungal evolution.</title>
        <authorList>
            <person name="Traeger S."/>
            <person name="Altegoer F."/>
            <person name="Freitag M."/>
            <person name="Gabaldon T."/>
            <person name="Kempken F."/>
            <person name="Kumar A."/>
            <person name="Marcet-Houben M."/>
            <person name="Poggeler S."/>
            <person name="Stajich J.E."/>
            <person name="Nowrousian M."/>
        </authorList>
    </citation>
    <scope>NUCLEOTIDE SEQUENCE [LARGE SCALE GENOMIC DNA]</scope>
    <source>
        <strain evidence="2">CBS 100304</strain>
        <tissue evidence="1">Vegetative mycelium</tissue>
    </source>
</reference>
<protein>
    <submittedName>
        <fullName evidence="1">Uncharacterized protein</fullName>
    </submittedName>
</protein>
<evidence type="ECO:0000313" key="2">
    <source>
        <dbReference type="Proteomes" id="UP000018144"/>
    </source>
</evidence>
<dbReference type="Proteomes" id="UP000018144">
    <property type="component" value="Unassembled WGS sequence"/>
</dbReference>
<dbReference type="EMBL" id="HF935720">
    <property type="protein sequence ID" value="CCX12617.1"/>
    <property type="molecule type" value="Genomic_DNA"/>
</dbReference>
<gene>
    <name evidence="1" type="ORF">PCON_12211</name>
</gene>
<sequence>MTVEIYAINEAYTLANSRRNTKSLALLRFEKFALRKLDYSSTVGLFFDESDGYNNNRSRLFRFWSLRSVAVP</sequence>